<evidence type="ECO:0000313" key="1">
    <source>
        <dbReference type="EMBL" id="GED96096.1"/>
    </source>
</evidence>
<organism evidence="1 2">
    <name type="scientific">Gordonia crocea</name>
    <dbReference type="NCBI Taxonomy" id="589162"/>
    <lineage>
        <taxon>Bacteria</taxon>
        <taxon>Bacillati</taxon>
        <taxon>Actinomycetota</taxon>
        <taxon>Actinomycetes</taxon>
        <taxon>Mycobacteriales</taxon>
        <taxon>Gordoniaceae</taxon>
        <taxon>Gordonia</taxon>
    </lineage>
</organism>
<accession>A0A7M3STX2</accession>
<evidence type="ECO:0008006" key="3">
    <source>
        <dbReference type="Google" id="ProtNLM"/>
    </source>
</evidence>
<keyword evidence="2" id="KW-1185">Reference proteome</keyword>
<proteinExistence type="predicted"/>
<evidence type="ECO:0000313" key="2">
    <source>
        <dbReference type="Proteomes" id="UP000444980"/>
    </source>
</evidence>
<dbReference type="Proteomes" id="UP000444980">
    <property type="component" value="Unassembled WGS sequence"/>
</dbReference>
<protein>
    <recommendedName>
        <fullName evidence="3">DUF559 domain-containing protein</fullName>
    </recommendedName>
</protein>
<dbReference type="AlphaFoldDB" id="A0A7M3STX2"/>
<sequence>MSGVFTRDQLQRLGHDDAVIRREVRLGHLTRIRDGWFATPTAEQQVVEAVRRGGALSCASALKRAGFWVPPGYGGAHVRARRHLPGYCRFHGRARPVHDAVDPVGMALAYAAKCMADEDFLVVADSVLNKNRLTVDDLRCDLTGLIDAKTSRLLDKCDPRSQSGTETLARVRLRARGYRVRVQPRRPSGGHADLGVGRLIIECDSREHHEVDEIQYEKDRLQDRKSLLARRPTIRLTYAMVLHKWDDVLADIAEFVRADRHRDRRAC</sequence>
<comment type="caution">
    <text evidence="1">The sequence shown here is derived from an EMBL/GenBank/DDBJ whole genome shotgun (WGS) entry which is preliminary data.</text>
</comment>
<dbReference type="RefSeq" id="WP_161925614.1">
    <property type="nucleotide sequence ID" value="NZ_BJOU01000001.1"/>
</dbReference>
<gene>
    <name evidence="1" type="ORF">nbrc107697_01350</name>
</gene>
<dbReference type="OrthoDB" id="2594539at2"/>
<dbReference type="EMBL" id="BJOU01000001">
    <property type="protein sequence ID" value="GED96096.1"/>
    <property type="molecule type" value="Genomic_DNA"/>
</dbReference>
<reference evidence="2" key="1">
    <citation type="submission" date="2019-06" db="EMBL/GenBank/DDBJ databases">
        <title>Gordonia isolated from sludge of a wastewater treatment plant.</title>
        <authorList>
            <person name="Tamura T."/>
            <person name="Aoyama K."/>
            <person name="Kang Y."/>
            <person name="Saito S."/>
            <person name="Akiyama N."/>
            <person name="Yazawa K."/>
            <person name="Gonoi T."/>
            <person name="Mikami Y."/>
        </authorList>
    </citation>
    <scope>NUCLEOTIDE SEQUENCE [LARGE SCALE GENOMIC DNA]</scope>
    <source>
        <strain evidence="2">NBRC 107697</strain>
    </source>
</reference>
<name>A0A7M3STX2_9ACTN</name>